<reference evidence="4 5" key="1">
    <citation type="submission" date="2019-07" db="EMBL/GenBank/DDBJ databases">
        <title>Genomic Encyclopedia of Archaeal and Bacterial Type Strains, Phase II (KMG-II): from individual species to whole genera.</title>
        <authorList>
            <person name="Goeker M."/>
        </authorList>
    </citation>
    <scope>NUCLEOTIDE SEQUENCE [LARGE SCALE GENOMIC DNA]</scope>
    <source>
        <strain evidence="4 5">ATCC BAA-1139</strain>
    </source>
</reference>
<dbReference type="PROSITE" id="PS50110">
    <property type="entry name" value="RESPONSE_REGULATORY"/>
    <property type="match status" value="1"/>
</dbReference>
<protein>
    <submittedName>
        <fullName evidence="4">LuxR family two component transcriptional regulator</fullName>
    </submittedName>
</protein>
<dbReference type="AlphaFoldDB" id="A0A562VK54"/>
<proteinExistence type="predicted"/>
<evidence type="ECO:0000259" key="3">
    <source>
        <dbReference type="PROSITE" id="PS50110"/>
    </source>
</evidence>
<evidence type="ECO:0000256" key="1">
    <source>
        <dbReference type="ARBA" id="ARBA00023125"/>
    </source>
</evidence>
<evidence type="ECO:0000313" key="5">
    <source>
        <dbReference type="Proteomes" id="UP000319449"/>
    </source>
</evidence>
<dbReference type="Gene3D" id="3.40.50.2300">
    <property type="match status" value="1"/>
</dbReference>
<feature type="modified residue" description="4-aspartylphosphate" evidence="2">
    <location>
        <position position="53"/>
    </location>
</feature>
<organism evidence="4 5">
    <name type="scientific">Geobacter argillaceus</name>
    <dbReference type="NCBI Taxonomy" id="345631"/>
    <lineage>
        <taxon>Bacteria</taxon>
        <taxon>Pseudomonadati</taxon>
        <taxon>Thermodesulfobacteriota</taxon>
        <taxon>Desulfuromonadia</taxon>
        <taxon>Geobacterales</taxon>
        <taxon>Geobacteraceae</taxon>
        <taxon>Geobacter</taxon>
    </lineage>
</organism>
<keyword evidence="2" id="KW-0597">Phosphoprotein</keyword>
<dbReference type="PANTHER" id="PTHR43214">
    <property type="entry name" value="TWO-COMPONENT RESPONSE REGULATOR"/>
    <property type="match status" value="1"/>
</dbReference>
<dbReference type="Pfam" id="PF00072">
    <property type="entry name" value="Response_reg"/>
    <property type="match status" value="1"/>
</dbReference>
<dbReference type="EMBL" id="VLLN01000017">
    <property type="protein sequence ID" value="TWJ18235.1"/>
    <property type="molecule type" value="Genomic_DNA"/>
</dbReference>
<dbReference type="InterPro" id="IPR011006">
    <property type="entry name" value="CheY-like_superfamily"/>
</dbReference>
<dbReference type="GO" id="GO:0000160">
    <property type="term" value="P:phosphorelay signal transduction system"/>
    <property type="evidence" value="ECO:0007669"/>
    <property type="project" value="InterPro"/>
</dbReference>
<dbReference type="Proteomes" id="UP000319449">
    <property type="component" value="Unassembled WGS sequence"/>
</dbReference>
<feature type="domain" description="Response regulatory" evidence="3">
    <location>
        <begin position="2"/>
        <end position="118"/>
    </location>
</feature>
<evidence type="ECO:0000256" key="2">
    <source>
        <dbReference type="PROSITE-ProRule" id="PRU00169"/>
    </source>
</evidence>
<evidence type="ECO:0000313" key="4">
    <source>
        <dbReference type="EMBL" id="TWJ18235.1"/>
    </source>
</evidence>
<dbReference type="RefSeq" id="WP_170241923.1">
    <property type="nucleotide sequence ID" value="NZ_VLLN01000017.1"/>
</dbReference>
<keyword evidence="5" id="KW-1185">Reference proteome</keyword>
<sequence length="169" mass="18243">MQLIIVEDDHDLLSSLTLILRCEQGINVVGAYSTGEDALEFLDSHASNTMLVDLGLPGMSGIELIAKVKSKYPDIETMVYSGSADKGSILTALKAGATGYILKGSTPRELVESLHDLHAGGAPMSPKVARKVIREFHAPTLDDCSMLTRREREILACIEKGASYKNLNP</sequence>
<name>A0A562VK54_9BACT</name>
<dbReference type="CDD" id="cd17535">
    <property type="entry name" value="REC_NarL-like"/>
    <property type="match status" value="1"/>
</dbReference>
<keyword evidence="1" id="KW-0238">DNA-binding</keyword>
<dbReference type="InterPro" id="IPR001789">
    <property type="entry name" value="Sig_transdc_resp-reg_receiver"/>
</dbReference>
<dbReference type="GO" id="GO:0003677">
    <property type="term" value="F:DNA binding"/>
    <property type="evidence" value="ECO:0007669"/>
    <property type="project" value="UniProtKB-KW"/>
</dbReference>
<gene>
    <name evidence="4" type="ORF">JN12_02637</name>
</gene>
<dbReference type="PANTHER" id="PTHR43214:SF43">
    <property type="entry name" value="TWO-COMPONENT RESPONSE REGULATOR"/>
    <property type="match status" value="1"/>
</dbReference>
<comment type="caution">
    <text evidence="4">The sequence shown here is derived from an EMBL/GenBank/DDBJ whole genome shotgun (WGS) entry which is preliminary data.</text>
</comment>
<dbReference type="InterPro" id="IPR039420">
    <property type="entry name" value="WalR-like"/>
</dbReference>
<dbReference type="SUPFAM" id="SSF52172">
    <property type="entry name" value="CheY-like"/>
    <property type="match status" value="1"/>
</dbReference>
<dbReference type="SMART" id="SM00448">
    <property type="entry name" value="REC"/>
    <property type="match status" value="1"/>
</dbReference>
<dbReference type="InterPro" id="IPR058245">
    <property type="entry name" value="NreC/VraR/RcsB-like_REC"/>
</dbReference>
<accession>A0A562VK54</accession>